<dbReference type="AlphaFoldDB" id="A0A9N9AJ80"/>
<reference evidence="1" key="1">
    <citation type="submission" date="2021-06" db="EMBL/GenBank/DDBJ databases">
        <authorList>
            <person name="Kallberg Y."/>
            <person name="Tangrot J."/>
            <person name="Rosling A."/>
        </authorList>
    </citation>
    <scope>NUCLEOTIDE SEQUENCE</scope>
    <source>
        <strain evidence="1">AZ414A</strain>
    </source>
</reference>
<organism evidence="1 2">
    <name type="scientific">Diversispora eburnea</name>
    <dbReference type="NCBI Taxonomy" id="1213867"/>
    <lineage>
        <taxon>Eukaryota</taxon>
        <taxon>Fungi</taxon>
        <taxon>Fungi incertae sedis</taxon>
        <taxon>Mucoromycota</taxon>
        <taxon>Glomeromycotina</taxon>
        <taxon>Glomeromycetes</taxon>
        <taxon>Diversisporales</taxon>
        <taxon>Diversisporaceae</taxon>
        <taxon>Diversispora</taxon>
    </lineage>
</organism>
<dbReference type="Proteomes" id="UP000789706">
    <property type="component" value="Unassembled WGS sequence"/>
</dbReference>
<gene>
    <name evidence="1" type="ORF">DEBURN_LOCUS6163</name>
</gene>
<protein>
    <submittedName>
        <fullName evidence="1">633_t:CDS:1</fullName>
    </submittedName>
</protein>
<accession>A0A9N9AJ80</accession>
<feature type="non-terminal residue" evidence="1">
    <location>
        <position position="1"/>
    </location>
</feature>
<dbReference type="EMBL" id="CAJVPK010000610">
    <property type="protein sequence ID" value="CAG8531521.1"/>
    <property type="molecule type" value="Genomic_DNA"/>
</dbReference>
<evidence type="ECO:0000313" key="1">
    <source>
        <dbReference type="EMBL" id="CAG8531521.1"/>
    </source>
</evidence>
<evidence type="ECO:0000313" key="2">
    <source>
        <dbReference type="Proteomes" id="UP000789706"/>
    </source>
</evidence>
<keyword evidence="2" id="KW-1185">Reference proteome</keyword>
<dbReference type="OrthoDB" id="6121437at2759"/>
<proteinExistence type="predicted"/>
<sequence>FAETSDPQTAFELTFRSLIQKKASGVRLSIMDVYGALLAAKLMIEVDYSVDSLKYRII</sequence>
<name>A0A9N9AJ80_9GLOM</name>
<comment type="caution">
    <text evidence="1">The sequence shown here is derived from an EMBL/GenBank/DDBJ whole genome shotgun (WGS) entry which is preliminary data.</text>
</comment>